<gene>
    <name evidence="4" type="ORF">AT575_08280</name>
</gene>
<dbReference type="OrthoDB" id="1730160at2"/>
<evidence type="ECO:0000313" key="4">
    <source>
        <dbReference type="EMBL" id="PND47255.1"/>
    </source>
</evidence>
<evidence type="ECO:0000259" key="3">
    <source>
        <dbReference type="Pfam" id="PF13800"/>
    </source>
</evidence>
<accession>A0A2N8LAR7</accession>
<feature type="domain" description="Sigma factor regulator C-terminal" evidence="2">
    <location>
        <begin position="161"/>
        <end position="294"/>
    </location>
</feature>
<dbReference type="InterPro" id="IPR029101">
    <property type="entry name" value="Sigma_reg_N"/>
</dbReference>
<evidence type="ECO:0008006" key="6">
    <source>
        <dbReference type="Google" id="ProtNLM"/>
    </source>
</evidence>
<dbReference type="Pfam" id="PF13800">
    <property type="entry name" value="Sigma_reg_N"/>
    <property type="match status" value="1"/>
</dbReference>
<sequence>MKSNDPLALLAKKRRRKTFLMTIVFSLLATLLLFGLCFKLLSNMTAKNGQKVYNDYQQLAEIAYPNISYNSLYYFPTGQFSGKVHADRFKDLDGIPVAYSPFEANYSLTGAFDAGASDVFSKNKLLYDRGNLQKIPQFYNTKVKFSKNDVKTSPSQDLKYLNQLENKVIEVAITFDKPYSYKEIKTMLPKNLKQNWLWIGTYTTLDTSQWPNQFGTDTENIHSTINTMFKVSKNSPQVGINNVNIYSDLDNYLKDNKHIKDVNQLKFAGIILTGKSENFNSLKGEKWIYGSSLGSSIDYQPYYQLDVE</sequence>
<feature type="domain" description="Sigma factor regulator N-terminal" evidence="3">
    <location>
        <begin position="11"/>
        <end position="94"/>
    </location>
</feature>
<keyword evidence="1" id="KW-0812">Transmembrane</keyword>
<dbReference type="Pfam" id="PF13791">
    <property type="entry name" value="Sigma_reg_C"/>
    <property type="match status" value="1"/>
</dbReference>
<comment type="caution">
    <text evidence="4">The sequence shown here is derived from an EMBL/GenBank/DDBJ whole genome shotgun (WGS) entry which is preliminary data.</text>
</comment>
<feature type="transmembrane region" description="Helical" evidence="1">
    <location>
        <begin position="20"/>
        <end position="41"/>
    </location>
</feature>
<keyword evidence="1" id="KW-0472">Membrane</keyword>
<name>A0A2N8LAR7_9STRE</name>
<keyword evidence="5" id="KW-1185">Reference proteome</keyword>
<evidence type="ECO:0000259" key="2">
    <source>
        <dbReference type="Pfam" id="PF13791"/>
    </source>
</evidence>
<evidence type="ECO:0000256" key="1">
    <source>
        <dbReference type="SAM" id="Phobius"/>
    </source>
</evidence>
<organism evidence="4 5">
    <name type="scientific">Streptococcus penaeicida</name>
    <dbReference type="NCBI Taxonomy" id="1765960"/>
    <lineage>
        <taxon>Bacteria</taxon>
        <taxon>Bacillati</taxon>
        <taxon>Bacillota</taxon>
        <taxon>Bacilli</taxon>
        <taxon>Lactobacillales</taxon>
        <taxon>Streptococcaceae</taxon>
        <taxon>Streptococcus</taxon>
    </lineage>
</organism>
<protein>
    <recommendedName>
        <fullName evidence="6">Sigma factor regulator C-terminal domain-containing protein</fullName>
    </recommendedName>
</protein>
<dbReference type="RefSeq" id="WP_102777956.1">
    <property type="nucleotide sequence ID" value="NZ_CBCSGP010000004.1"/>
</dbReference>
<reference evidence="4 5" key="1">
    <citation type="submission" date="2015-12" db="EMBL/GenBank/DDBJ databases">
        <title>Streptococcus penaeicida sp. nov.</title>
        <authorList>
            <person name="Gomez-Gil B."/>
            <person name="Morales-Covarrubias M."/>
        </authorList>
    </citation>
    <scope>NUCLEOTIDE SEQUENCE [LARGE SCALE GENOMIC DNA]</scope>
    <source>
        <strain evidence="4 5">CAIM 1838</strain>
    </source>
</reference>
<dbReference type="Proteomes" id="UP000235963">
    <property type="component" value="Unassembled WGS sequence"/>
</dbReference>
<dbReference type="InterPro" id="IPR025672">
    <property type="entry name" value="Sigma_reg_C_dom"/>
</dbReference>
<dbReference type="AlphaFoldDB" id="A0A2N8LAR7"/>
<proteinExistence type="predicted"/>
<evidence type="ECO:0000313" key="5">
    <source>
        <dbReference type="Proteomes" id="UP000235963"/>
    </source>
</evidence>
<dbReference type="EMBL" id="LOCM01000030">
    <property type="protein sequence ID" value="PND47255.1"/>
    <property type="molecule type" value="Genomic_DNA"/>
</dbReference>
<keyword evidence="1" id="KW-1133">Transmembrane helix</keyword>